<proteinExistence type="predicted"/>
<sequence length="123" mass="14311">MMLKTESIPKELFSFYLASEYKLWKKLPAAEGIIGFNLAVDNCRPKSRDFIFISFLTEEHANQFTEQVSACWNGDRKVVNANNELIVIIKKDLERAQPLRVGNKILMNEKLINWNWLHVNELA</sequence>
<dbReference type="Proteomes" id="UP001107558">
    <property type="component" value="Chromosome 4"/>
</dbReference>
<dbReference type="AlphaFoldDB" id="A0A9J6BAR6"/>
<evidence type="ECO:0000313" key="1">
    <source>
        <dbReference type="EMBL" id="KAG5666694.1"/>
    </source>
</evidence>
<reference evidence="1" key="1">
    <citation type="submission" date="2021-03" db="EMBL/GenBank/DDBJ databases">
        <title>Chromosome level genome of the anhydrobiotic midge Polypedilum vanderplanki.</title>
        <authorList>
            <person name="Yoshida Y."/>
            <person name="Kikawada T."/>
            <person name="Gusev O."/>
        </authorList>
    </citation>
    <scope>NUCLEOTIDE SEQUENCE</scope>
    <source>
        <strain evidence="1">NIAS01</strain>
        <tissue evidence="1">Whole body or cell culture</tissue>
    </source>
</reference>
<accession>A0A9J6BAR6</accession>
<dbReference type="EMBL" id="JADBJN010000004">
    <property type="protein sequence ID" value="KAG5666694.1"/>
    <property type="molecule type" value="Genomic_DNA"/>
</dbReference>
<comment type="caution">
    <text evidence="1">The sequence shown here is derived from an EMBL/GenBank/DDBJ whole genome shotgun (WGS) entry which is preliminary data.</text>
</comment>
<protein>
    <submittedName>
        <fullName evidence="1">Uncharacterized protein</fullName>
    </submittedName>
</protein>
<gene>
    <name evidence="1" type="ORF">PVAND_014709</name>
</gene>
<keyword evidence="2" id="KW-1185">Reference proteome</keyword>
<evidence type="ECO:0000313" key="2">
    <source>
        <dbReference type="Proteomes" id="UP001107558"/>
    </source>
</evidence>
<organism evidence="1 2">
    <name type="scientific">Polypedilum vanderplanki</name>
    <name type="common">Sleeping chironomid midge</name>
    <dbReference type="NCBI Taxonomy" id="319348"/>
    <lineage>
        <taxon>Eukaryota</taxon>
        <taxon>Metazoa</taxon>
        <taxon>Ecdysozoa</taxon>
        <taxon>Arthropoda</taxon>
        <taxon>Hexapoda</taxon>
        <taxon>Insecta</taxon>
        <taxon>Pterygota</taxon>
        <taxon>Neoptera</taxon>
        <taxon>Endopterygota</taxon>
        <taxon>Diptera</taxon>
        <taxon>Nematocera</taxon>
        <taxon>Chironomoidea</taxon>
        <taxon>Chironomidae</taxon>
        <taxon>Chironominae</taxon>
        <taxon>Polypedilum</taxon>
        <taxon>Polypedilum</taxon>
    </lineage>
</organism>
<name>A0A9J6BAR6_POLVA</name>